<reference evidence="13 14" key="1">
    <citation type="submission" date="2014-11" db="EMBL/GenBank/DDBJ databases">
        <title>A Rickettsiales Symbiont of Amoebae With Ancient Features.</title>
        <authorList>
            <person name="Schulz F."/>
            <person name="Martijn J."/>
            <person name="Wascher F."/>
            <person name="Kostanjsek R."/>
            <person name="Ettema T.J."/>
            <person name="Horn M."/>
        </authorList>
    </citation>
    <scope>NUCLEOTIDE SEQUENCE [LARGE SCALE GENOMIC DNA]</scope>
    <source>
        <strain evidence="13 14">UWC36</strain>
    </source>
</reference>
<dbReference type="EMBL" id="JSWE01000124">
    <property type="protein sequence ID" value="KIE05036.1"/>
    <property type="molecule type" value="Genomic_DNA"/>
</dbReference>
<dbReference type="InterPro" id="IPR000412">
    <property type="entry name" value="ABC_2_transport"/>
</dbReference>
<keyword evidence="6 11" id="KW-0812">Transmembrane</keyword>
<dbReference type="GO" id="GO:0015920">
    <property type="term" value="P:lipopolysaccharide transport"/>
    <property type="evidence" value="ECO:0007669"/>
    <property type="project" value="TreeGrafter"/>
</dbReference>
<feature type="transmembrane region" description="Helical" evidence="11">
    <location>
        <begin position="40"/>
        <end position="64"/>
    </location>
</feature>
<evidence type="ECO:0000256" key="5">
    <source>
        <dbReference type="ARBA" id="ARBA00022597"/>
    </source>
</evidence>
<feature type="transmembrane region" description="Helical" evidence="11">
    <location>
        <begin position="243"/>
        <end position="261"/>
    </location>
</feature>
<keyword evidence="10 11" id="KW-0472">Membrane</keyword>
<dbReference type="InterPro" id="IPR047817">
    <property type="entry name" value="ABC2_TM_bact-type"/>
</dbReference>
<evidence type="ECO:0000256" key="11">
    <source>
        <dbReference type="RuleBase" id="RU361157"/>
    </source>
</evidence>
<evidence type="ECO:0000259" key="12">
    <source>
        <dbReference type="PROSITE" id="PS51012"/>
    </source>
</evidence>
<dbReference type="InterPro" id="IPR013525">
    <property type="entry name" value="ABC2_TM"/>
</dbReference>
<evidence type="ECO:0000313" key="14">
    <source>
        <dbReference type="Proteomes" id="UP000031258"/>
    </source>
</evidence>
<evidence type="ECO:0000256" key="3">
    <source>
        <dbReference type="ARBA" id="ARBA00022448"/>
    </source>
</evidence>
<protein>
    <recommendedName>
        <fullName evidence="11">Transport permease protein</fullName>
    </recommendedName>
</protein>
<keyword evidence="3 11" id="KW-0813">Transport</keyword>
<keyword evidence="14" id="KW-1185">Reference proteome</keyword>
<sequence>MFVSQLFIKSMSLLKGFLVQCDVIKALVLREARTRFGNNCLGFLWAFIEPIICIITFYGVFYFLNRSTFYGSNIISFITTGLIPFMLFRQITIAAMNAIDANKALLFYPQVKLLDLIIARSLLEIGTIVSVFIVLMLLNCIYINNFQIDNPLNVLMALFTTGFFAMSCGLIFSGLSIYSDTVKRVVPPVIRVLFYISGIFFSISSLSNNLKSILLINPILHLVEMLRSGWFITYESNEYSCRYVLYISIYLTFIGLALLNFSKNKLELT</sequence>
<feature type="domain" description="ABC transmembrane type-2" evidence="12">
    <location>
        <begin position="41"/>
        <end position="264"/>
    </location>
</feature>
<dbReference type="PANTHER" id="PTHR30413:SF10">
    <property type="entry name" value="CAPSULE POLYSACCHARIDE EXPORT INNER-MEMBRANE PROTEIN CTRC"/>
    <property type="match status" value="1"/>
</dbReference>
<evidence type="ECO:0000256" key="8">
    <source>
        <dbReference type="ARBA" id="ARBA00022989"/>
    </source>
</evidence>
<dbReference type="AlphaFoldDB" id="A0A0C1MYP2"/>
<feature type="transmembrane region" description="Helical" evidence="11">
    <location>
        <begin position="70"/>
        <end position="88"/>
    </location>
</feature>
<name>A0A0C1MYP2_9RICK</name>
<dbReference type="GO" id="GO:0140359">
    <property type="term" value="F:ABC-type transporter activity"/>
    <property type="evidence" value="ECO:0007669"/>
    <property type="project" value="InterPro"/>
</dbReference>
<evidence type="ECO:0000256" key="10">
    <source>
        <dbReference type="ARBA" id="ARBA00023136"/>
    </source>
</evidence>
<proteinExistence type="inferred from homology"/>
<comment type="similarity">
    <text evidence="2 11">Belongs to the ABC-2 integral membrane protein family.</text>
</comment>
<comment type="caution">
    <text evidence="13">The sequence shown here is derived from an EMBL/GenBank/DDBJ whole genome shotgun (WGS) entry which is preliminary data.</text>
</comment>
<dbReference type="GO" id="GO:0043190">
    <property type="term" value="C:ATP-binding cassette (ABC) transporter complex"/>
    <property type="evidence" value="ECO:0007669"/>
    <property type="project" value="InterPro"/>
</dbReference>
<feature type="transmembrane region" description="Helical" evidence="11">
    <location>
        <begin position="189"/>
        <end position="207"/>
    </location>
</feature>
<keyword evidence="9" id="KW-0625">Polysaccharide transport</keyword>
<comment type="subcellular location">
    <subcellularLocation>
        <location evidence="11">Cell inner membrane</location>
        <topology evidence="11">Multi-pass membrane protein</topology>
    </subcellularLocation>
    <subcellularLocation>
        <location evidence="1">Cell membrane</location>
        <topology evidence="1">Multi-pass membrane protein</topology>
    </subcellularLocation>
</comment>
<evidence type="ECO:0000256" key="6">
    <source>
        <dbReference type="ARBA" id="ARBA00022692"/>
    </source>
</evidence>
<dbReference type="STRING" id="86105.NF27_EY01320"/>
<keyword evidence="5" id="KW-0762">Sugar transport</keyword>
<dbReference type="Proteomes" id="UP000031258">
    <property type="component" value="Unassembled WGS sequence"/>
</dbReference>
<evidence type="ECO:0000256" key="7">
    <source>
        <dbReference type="ARBA" id="ARBA00022903"/>
    </source>
</evidence>
<dbReference type="PRINTS" id="PR00164">
    <property type="entry name" value="ABC2TRNSPORT"/>
</dbReference>
<feature type="transmembrane region" description="Helical" evidence="11">
    <location>
        <begin position="156"/>
        <end position="177"/>
    </location>
</feature>
<evidence type="ECO:0000256" key="1">
    <source>
        <dbReference type="ARBA" id="ARBA00004651"/>
    </source>
</evidence>
<dbReference type="Pfam" id="PF01061">
    <property type="entry name" value="ABC2_membrane"/>
    <property type="match status" value="1"/>
</dbReference>
<gene>
    <name evidence="13" type="ORF">NF27_EY01320</name>
</gene>
<feature type="transmembrane region" description="Helical" evidence="11">
    <location>
        <begin position="122"/>
        <end position="144"/>
    </location>
</feature>
<evidence type="ECO:0000313" key="13">
    <source>
        <dbReference type="EMBL" id="KIE05036.1"/>
    </source>
</evidence>
<organism evidence="13 14">
    <name type="scientific">Candidatus Jidaibacter acanthamoebae</name>
    <dbReference type="NCBI Taxonomy" id="86105"/>
    <lineage>
        <taxon>Bacteria</taxon>
        <taxon>Pseudomonadati</taxon>
        <taxon>Pseudomonadota</taxon>
        <taxon>Alphaproteobacteria</taxon>
        <taxon>Rickettsiales</taxon>
        <taxon>Candidatus Midichloriaceae</taxon>
        <taxon>Candidatus Jidaibacter</taxon>
    </lineage>
</organism>
<keyword evidence="8 11" id="KW-1133">Transmembrane helix</keyword>
<dbReference type="PROSITE" id="PS51012">
    <property type="entry name" value="ABC_TM2"/>
    <property type="match status" value="1"/>
</dbReference>
<keyword evidence="7" id="KW-0972">Capsule biogenesis/degradation</keyword>
<evidence type="ECO:0000256" key="4">
    <source>
        <dbReference type="ARBA" id="ARBA00022475"/>
    </source>
</evidence>
<evidence type="ECO:0000256" key="9">
    <source>
        <dbReference type="ARBA" id="ARBA00023047"/>
    </source>
</evidence>
<dbReference type="PANTHER" id="PTHR30413">
    <property type="entry name" value="INNER MEMBRANE TRANSPORT PERMEASE"/>
    <property type="match status" value="1"/>
</dbReference>
<dbReference type="GO" id="GO:0015774">
    <property type="term" value="P:polysaccharide transport"/>
    <property type="evidence" value="ECO:0007669"/>
    <property type="project" value="UniProtKB-KW"/>
</dbReference>
<evidence type="ECO:0000256" key="2">
    <source>
        <dbReference type="ARBA" id="ARBA00007783"/>
    </source>
</evidence>
<keyword evidence="4 11" id="KW-1003">Cell membrane</keyword>
<accession>A0A0C1MYP2</accession>